<dbReference type="InterPro" id="IPR012816">
    <property type="entry name" value="NADAR"/>
</dbReference>
<keyword evidence="5" id="KW-1185">Reference proteome</keyword>
<evidence type="ECO:0000313" key="5">
    <source>
        <dbReference type="Proteomes" id="UP001597419"/>
    </source>
</evidence>
<dbReference type="EMBL" id="JBHUKU010000002">
    <property type="protein sequence ID" value="MFD2457399.1"/>
    <property type="molecule type" value="Genomic_DNA"/>
</dbReference>
<dbReference type="Pfam" id="PF08719">
    <property type="entry name" value="NADAR"/>
    <property type="match status" value="1"/>
</dbReference>
<dbReference type="Proteomes" id="UP001597419">
    <property type="component" value="Unassembled WGS sequence"/>
</dbReference>
<evidence type="ECO:0000256" key="1">
    <source>
        <dbReference type="ARBA" id="ARBA00000022"/>
    </source>
</evidence>
<dbReference type="SUPFAM" id="SSF143990">
    <property type="entry name" value="YbiA-like"/>
    <property type="match status" value="1"/>
</dbReference>
<comment type="caution">
    <text evidence="4">The sequence shown here is derived from an EMBL/GenBank/DDBJ whole genome shotgun (WGS) entry which is preliminary data.</text>
</comment>
<protein>
    <submittedName>
        <fullName evidence="4">NADAR family protein</fullName>
    </submittedName>
</protein>
<evidence type="ECO:0000259" key="3">
    <source>
        <dbReference type="Pfam" id="PF08719"/>
    </source>
</evidence>
<dbReference type="CDD" id="cd15457">
    <property type="entry name" value="NADAR"/>
    <property type="match status" value="1"/>
</dbReference>
<accession>A0ABW5GE70</accession>
<name>A0ABW5GE70_9PSEU</name>
<evidence type="ECO:0000313" key="4">
    <source>
        <dbReference type="EMBL" id="MFD2457399.1"/>
    </source>
</evidence>
<sequence length="190" mass="21091">MSEPIRTVGELVGAIAAGRRCKFLYFWGHTPPRGGGPGPWWLSQWWPAPFTVDGARFATAEHYMMWRKAMLFEDHAMAAKVLTAVHPKQAKDFGRSVRGFDHAAWEAARFDVVVAGNVAKFAQHEELGDFLRRTGSRILVEASPVDRVWGIGLAADDPRSANPRSWRGLNLLGFALGQAREHLARSGRDA</sequence>
<reference evidence="5" key="1">
    <citation type="journal article" date="2019" name="Int. J. Syst. Evol. Microbiol.">
        <title>The Global Catalogue of Microorganisms (GCM) 10K type strain sequencing project: providing services to taxonomists for standard genome sequencing and annotation.</title>
        <authorList>
            <consortium name="The Broad Institute Genomics Platform"/>
            <consortium name="The Broad Institute Genome Sequencing Center for Infectious Disease"/>
            <person name="Wu L."/>
            <person name="Ma J."/>
        </authorList>
    </citation>
    <scope>NUCLEOTIDE SEQUENCE [LARGE SCALE GENOMIC DNA]</scope>
    <source>
        <strain evidence="5">CGMCC 4.7643</strain>
    </source>
</reference>
<dbReference type="InterPro" id="IPR037238">
    <property type="entry name" value="YbiA-like_sf"/>
</dbReference>
<dbReference type="RefSeq" id="WP_345388682.1">
    <property type="nucleotide sequence ID" value="NZ_BAABHG010000003.1"/>
</dbReference>
<dbReference type="NCBIfam" id="TIGR02464">
    <property type="entry name" value="ribofla_fusion"/>
    <property type="match status" value="1"/>
</dbReference>
<comment type="catalytic activity">
    <reaction evidence="1">
        <text>5-amino-6-(5-phospho-D-ribosylamino)uracil + H2O = 5,6-diaminouracil + D-ribose 5-phosphate</text>
        <dbReference type="Rhea" id="RHEA:55020"/>
        <dbReference type="ChEBI" id="CHEBI:15377"/>
        <dbReference type="ChEBI" id="CHEBI:46252"/>
        <dbReference type="ChEBI" id="CHEBI:58453"/>
        <dbReference type="ChEBI" id="CHEBI:78346"/>
    </reaction>
</comment>
<organism evidence="4 5">
    <name type="scientific">Amycolatopsis samaneae</name>
    <dbReference type="NCBI Taxonomy" id="664691"/>
    <lineage>
        <taxon>Bacteria</taxon>
        <taxon>Bacillati</taxon>
        <taxon>Actinomycetota</taxon>
        <taxon>Actinomycetes</taxon>
        <taxon>Pseudonocardiales</taxon>
        <taxon>Pseudonocardiaceae</taxon>
        <taxon>Amycolatopsis</taxon>
    </lineage>
</organism>
<feature type="domain" description="NADAR" evidence="3">
    <location>
        <begin position="26"/>
        <end position="183"/>
    </location>
</feature>
<comment type="catalytic activity">
    <reaction evidence="2">
        <text>2,5-diamino-6-hydroxy-4-(5-phosphoribosylamino)-pyrimidine + H2O = 2,5,6-triamino-4-hydroxypyrimidine + D-ribose 5-phosphate</text>
        <dbReference type="Rhea" id="RHEA:23436"/>
        <dbReference type="ChEBI" id="CHEBI:15377"/>
        <dbReference type="ChEBI" id="CHEBI:58614"/>
        <dbReference type="ChEBI" id="CHEBI:78346"/>
        <dbReference type="ChEBI" id="CHEBI:137796"/>
    </reaction>
</comment>
<dbReference type="Gene3D" id="1.10.357.40">
    <property type="entry name" value="YbiA-like"/>
    <property type="match status" value="1"/>
</dbReference>
<evidence type="ECO:0000256" key="2">
    <source>
        <dbReference type="ARBA" id="ARBA00000751"/>
    </source>
</evidence>
<gene>
    <name evidence="4" type="ORF">ACFSYJ_02265</name>
</gene>
<proteinExistence type="predicted"/>